<evidence type="ECO:0000313" key="3">
    <source>
        <dbReference type="Proteomes" id="UP000245910"/>
    </source>
</evidence>
<dbReference type="EMBL" id="LN649229">
    <property type="protein sequence ID" value="CEI65238.1"/>
    <property type="molecule type" value="Genomic_DNA"/>
</dbReference>
<reference evidence="3" key="1">
    <citation type="submission" date="2014-10" db="EMBL/GenBank/DDBJ databases">
        <authorList>
            <person name="King R."/>
        </authorList>
    </citation>
    <scope>NUCLEOTIDE SEQUENCE [LARGE SCALE GENOMIC DNA]</scope>
    <source>
        <strain evidence="3">A3/5</strain>
    </source>
</reference>
<dbReference type="AlphaFoldDB" id="A0A2L2T5V7"/>
<feature type="region of interest" description="Disordered" evidence="1">
    <location>
        <begin position="38"/>
        <end position="58"/>
    </location>
</feature>
<evidence type="ECO:0000313" key="2">
    <source>
        <dbReference type="EMBL" id="CEI65238.1"/>
    </source>
</evidence>
<protein>
    <submittedName>
        <fullName evidence="2">Uncharacterized protein</fullName>
    </submittedName>
</protein>
<organism evidence="2 3">
    <name type="scientific">Fusarium venenatum</name>
    <dbReference type="NCBI Taxonomy" id="56646"/>
    <lineage>
        <taxon>Eukaryota</taxon>
        <taxon>Fungi</taxon>
        <taxon>Dikarya</taxon>
        <taxon>Ascomycota</taxon>
        <taxon>Pezizomycotina</taxon>
        <taxon>Sordariomycetes</taxon>
        <taxon>Hypocreomycetidae</taxon>
        <taxon>Hypocreales</taxon>
        <taxon>Nectriaceae</taxon>
        <taxon>Fusarium</taxon>
    </lineage>
</organism>
<name>A0A2L2T5V7_9HYPO</name>
<evidence type="ECO:0000256" key="1">
    <source>
        <dbReference type="SAM" id="MobiDB-lite"/>
    </source>
</evidence>
<proteinExistence type="predicted"/>
<sequence>MCFFTINGISVSLPLATGRIPVRVAKDSDVFNASPTVTLADEDRPGSPQGLPKYGETATQTARWRRLRSIKSEIRKLYESGEVDWSPLLILCCPSFDCQV</sequence>
<dbReference type="Proteomes" id="UP000245910">
    <property type="component" value="Chromosome I"/>
</dbReference>
<keyword evidence="3" id="KW-1185">Reference proteome</keyword>
<accession>A0A2L2T5V7</accession>